<feature type="transmembrane region" description="Helical" evidence="1">
    <location>
        <begin position="24"/>
        <end position="48"/>
    </location>
</feature>
<feature type="transmembrane region" description="Helical" evidence="1">
    <location>
        <begin position="106"/>
        <end position="127"/>
    </location>
</feature>
<keyword evidence="1" id="KW-0472">Membrane</keyword>
<sequence length="176" mass="19061">MNITPLQPSTLQTACSWLTVYRQLFAWIVAGNLAIIIAAAAQAFPWAHVHRVQFTAANILVSILARNEVFLRVLYTLLVKAVTVGSPQGLGSLWAPIPLRNLITNFLLHIGGVHSGCGVAGLLWLIYGACHPPPAVPIPQRLRAPPQVHWLGISGDHGSLHRVPVRRGPIPVAPLR</sequence>
<dbReference type="Proteomes" id="UP001465755">
    <property type="component" value="Unassembled WGS sequence"/>
</dbReference>
<reference evidence="2 3" key="1">
    <citation type="journal article" date="2024" name="Nat. Commun.">
        <title>Phylogenomics reveals the evolutionary origins of lichenization in chlorophyte algae.</title>
        <authorList>
            <person name="Puginier C."/>
            <person name="Libourel C."/>
            <person name="Otte J."/>
            <person name="Skaloud P."/>
            <person name="Haon M."/>
            <person name="Grisel S."/>
            <person name="Petersen M."/>
            <person name="Berrin J.G."/>
            <person name="Delaux P.M."/>
            <person name="Dal Grande F."/>
            <person name="Keller J."/>
        </authorList>
    </citation>
    <scope>NUCLEOTIDE SEQUENCE [LARGE SCALE GENOMIC DNA]</scope>
    <source>
        <strain evidence="2 3">SAG 2036</strain>
    </source>
</reference>
<comment type="caution">
    <text evidence="2">The sequence shown here is derived from an EMBL/GenBank/DDBJ whole genome shotgun (WGS) entry which is preliminary data.</text>
</comment>
<gene>
    <name evidence="2" type="ORF">WJX73_010514</name>
</gene>
<evidence type="ECO:0000313" key="2">
    <source>
        <dbReference type="EMBL" id="KAK9805868.1"/>
    </source>
</evidence>
<organism evidence="2 3">
    <name type="scientific">Symbiochloris irregularis</name>
    <dbReference type="NCBI Taxonomy" id="706552"/>
    <lineage>
        <taxon>Eukaryota</taxon>
        <taxon>Viridiplantae</taxon>
        <taxon>Chlorophyta</taxon>
        <taxon>core chlorophytes</taxon>
        <taxon>Trebouxiophyceae</taxon>
        <taxon>Trebouxiales</taxon>
        <taxon>Trebouxiaceae</taxon>
        <taxon>Symbiochloris</taxon>
    </lineage>
</organism>
<keyword evidence="1" id="KW-0812">Transmembrane</keyword>
<dbReference type="PANTHER" id="PTHR33927">
    <property type="entry name" value="TRANSMEMBRANE PROTEIN"/>
    <property type="match status" value="1"/>
</dbReference>
<evidence type="ECO:0000313" key="3">
    <source>
        <dbReference type="Proteomes" id="UP001465755"/>
    </source>
</evidence>
<feature type="transmembrane region" description="Helical" evidence="1">
    <location>
        <begin position="69"/>
        <end position="86"/>
    </location>
</feature>
<proteinExistence type="predicted"/>
<dbReference type="PANTHER" id="PTHR33927:SF1">
    <property type="entry name" value="TRANSMEMBRANE PROTEIN"/>
    <property type="match status" value="1"/>
</dbReference>
<protein>
    <submittedName>
        <fullName evidence="2">Uncharacterized protein</fullName>
    </submittedName>
</protein>
<accession>A0AAW1PCN7</accession>
<keyword evidence="3" id="KW-1185">Reference proteome</keyword>
<name>A0AAW1PCN7_9CHLO</name>
<evidence type="ECO:0000256" key="1">
    <source>
        <dbReference type="SAM" id="Phobius"/>
    </source>
</evidence>
<keyword evidence="1" id="KW-1133">Transmembrane helix</keyword>
<dbReference type="EMBL" id="JALJOQ010000041">
    <property type="protein sequence ID" value="KAK9805868.1"/>
    <property type="molecule type" value="Genomic_DNA"/>
</dbReference>
<dbReference type="AlphaFoldDB" id="A0AAW1PCN7"/>
<dbReference type="InterPro" id="IPR052979">
    <property type="entry name" value="Adenylate-forming_domain"/>
</dbReference>